<evidence type="ECO:0000313" key="2">
    <source>
        <dbReference type="EMBL" id="KAJ8893087.1"/>
    </source>
</evidence>
<evidence type="ECO:0000313" key="3">
    <source>
        <dbReference type="Proteomes" id="UP001159363"/>
    </source>
</evidence>
<gene>
    <name evidence="2" type="ORF">PR048_005670</name>
</gene>
<sequence length="597" mass="66773">MGCNRIPVPLALSPHRWYAYQQPLHHGDRHLAVRAHMQLYELAPLCTYSRNVHLTPRSYEKGHRRVTNMGGGGEFLVSEAINKKLNNLSTLKKTQVQLSAIRNQTQPPIHYGRMSIELPHLRDETRRVDRCMKKGEGAFGDWRAYKRLLLPRATVPVGIGCLRCTCNKSGVRWQVARLISLHDQPLPVYLKEFSPSLMYNQDGGIIFGFFINSFQVVATGSALRSEAATGAGMKGQGKREIPEKTRRPTASSRTIPTCENPVTRPGIEPGSPLWEASVLIAHCSAGTNMGNPLQFRIRKVELEWPNHERQVETQNGFQWMQNVQCTMLMTRQCIAVALQSSDKRALKDSVSCKTHAFVCVLATRNYAPASRWLHVVRVTSLKCCPRTPAATFPRDRCIASPSATGRFKDTPSLRVYPSVTYRTTSLFSKANVRRGLRLRHGPLNKPQVLTADGLPTHERAEKYQFYRTKRGGTVVLLDREKCADGKYAKYTAMLLFLCSLSFTTSREGIEIPELLVGSVALAIICATVQSGQNYPCTSNESQNRRCHIKLRKCWPFGTAYLRCDGGVFDELHSSRPLGGPAGLQVCVPRGLCSPQNL</sequence>
<accession>A0ABQ9I8T6</accession>
<feature type="compositionally biased region" description="Basic and acidic residues" evidence="1">
    <location>
        <begin position="237"/>
        <end position="246"/>
    </location>
</feature>
<comment type="caution">
    <text evidence="2">The sequence shown here is derived from an EMBL/GenBank/DDBJ whole genome shotgun (WGS) entry which is preliminary data.</text>
</comment>
<reference evidence="2 3" key="1">
    <citation type="submission" date="2023-02" db="EMBL/GenBank/DDBJ databases">
        <title>LHISI_Scaffold_Assembly.</title>
        <authorList>
            <person name="Stuart O.P."/>
            <person name="Cleave R."/>
            <person name="Magrath M.J.L."/>
            <person name="Mikheyev A.S."/>
        </authorList>
    </citation>
    <scope>NUCLEOTIDE SEQUENCE [LARGE SCALE GENOMIC DNA]</scope>
    <source>
        <strain evidence="2">Daus_M_001</strain>
        <tissue evidence="2">Leg muscle</tissue>
    </source>
</reference>
<protein>
    <submittedName>
        <fullName evidence="2">Uncharacterized protein</fullName>
    </submittedName>
</protein>
<keyword evidence="3" id="KW-1185">Reference proteome</keyword>
<organism evidence="2 3">
    <name type="scientific">Dryococelus australis</name>
    <dbReference type="NCBI Taxonomy" id="614101"/>
    <lineage>
        <taxon>Eukaryota</taxon>
        <taxon>Metazoa</taxon>
        <taxon>Ecdysozoa</taxon>
        <taxon>Arthropoda</taxon>
        <taxon>Hexapoda</taxon>
        <taxon>Insecta</taxon>
        <taxon>Pterygota</taxon>
        <taxon>Neoptera</taxon>
        <taxon>Polyneoptera</taxon>
        <taxon>Phasmatodea</taxon>
        <taxon>Verophasmatodea</taxon>
        <taxon>Anareolatae</taxon>
        <taxon>Phasmatidae</taxon>
        <taxon>Eurycanthinae</taxon>
        <taxon>Dryococelus</taxon>
    </lineage>
</organism>
<proteinExistence type="predicted"/>
<evidence type="ECO:0000256" key="1">
    <source>
        <dbReference type="SAM" id="MobiDB-lite"/>
    </source>
</evidence>
<name>A0ABQ9I8T6_9NEOP</name>
<dbReference type="EMBL" id="JARBHB010000002">
    <property type="protein sequence ID" value="KAJ8893087.1"/>
    <property type="molecule type" value="Genomic_DNA"/>
</dbReference>
<dbReference type="Proteomes" id="UP001159363">
    <property type="component" value="Chromosome 2"/>
</dbReference>
<feature type="compositionally biased region" description="Polar residues" evidence="1">
    <location>
        <begin position="248"/>
        <end position="257"/>
    </location>
</feature>
<feature type="region of interest" description="Disordered" evidence="1">
    <location>
        <begin position="228"/>
        <end position="262"/>
    </location>
</feature>